<dbReference type="GO" id="GO:0008278">
    <property type="term" value="C:cohesin complex"/>
    <property type="evidence" value="ECO:0007669"/>
    <property type="project" value="InterPro"/>
</dbReference>
<feature type="coiled-coil region" evidence="11">
    <location>
        <begin position="499"/>
        <end position="532"/>
    </location>
</feature>
<evidence type="ECO:0000256" key="11">
    <source>
        <dbReference type="SAM" id="Coils"/>
    </source>
</evidence>
<feature type="coiled-coil region" evidence="11">
    <location>
        <begin position="836"/>
        <end position="905"/>
    </location>
</feature>
<dbReference type="InterPro" id="IPR003395">
    <property type="entry name" value="RecF/RecN/SMC_N"/>
</dbReference>
<gene>
    <name evidence="14" type="ORF">DASC09_010940</name>
</gene>
<comment type="caution">
    <text evidence="14">The sequence shown here is derived from an EMBL/GenBank/DDBJ whole genome shotgun (WGS) entry which is preliminary data.</text>
</comment>
<dbReference type="Proteomes" id="UP001360560">
    <property type="component" value="Unassembled WGS sequence"/>
</dbReference>
<keyword evidence="9" id="KW-0131">Cell cycle</keyword>
<evidence type="ECO:0000256" key="12">
    <source>
        <dbReference type="SAM" id="MobiDB-lite"/>
    </source>
</evidence>
<dbReference type="AlphaFoldDB" id="A0AAV5QGH7"/>
<keyword evidence="5" id="KW-0132">Cell division</keyword>
<evidence type="ECO:0000313" key="15">
    <source>
        <dbReference type="Proteomes" id="UP001360560"/>
    </source>
</evidence>
<keyword evidence="8 10" id="KW-0539">Nucleus</keyword>
<protein>
    <recommendedName>
        <fullName evidence="10">Structural maintenance of chromosomes protein</fullName>
    </recommendedName>
</protein>
<dbReference type="GO" id="GO:0005634">
    <property type="term" value="C:nucleus"/>
    <property type="evidence" value="ECO:0007669"/>
    <property type="project" value="UniProtKB-SubCell"/>
</dbReference>
<evidence type="ECO:0000256" key="10">
    <source>
        <dbReference type="PIRNR" id="PIRNR005719"/>
    </source>
</evidence>
<evidence type="ECO:0000259" key="13">
    <source>
        <dbReference type="SMART" id="SM00968"/>
    </source>
</evidence>
<feature type="coiled-coil region" evidence="11">
    <location>
        <begin position="186"/>
        <end position="213"/>
    </location>
</feature>
<dbReference type="PIRSF" id="PIRSF005719">
    <property type="entry name" value="SMC"/>
    <property type="match status" value="1"/>
</dbReference>
<evidence type="ECO:0000256" key="5">
    <source>
        <dbReference type="ARBA" id="ARBA00022618"/>
    </source>
</evidence>
<dbReference type="Gene3D" id="1.20.1060.20">
    <property type="match status" value="1"/>
</dbReference>
<keyword evidence="15" id="KW-1185">Reference proteome</keyword>
<dbReference type="InterPro" id="IPR024704">
    <property type="entry name" value="SMC"/>
</dbReference>
<keyword evidence="7 11" id="KW-0175">Coiled coil</keyword>
<feature type="region of interest" description="Disordered" evidence="12">
    <location>
        <begin position="77"/>
        <end position="99"/>
    </location>
</feature>
<accession>A0AAV5QGH7</accession>
<dbReference type="PANTHER" id="PTHR18937">
    <property type="entry name" value="STRUCTURAL MAINTENANCE OF CHROMOSOMES SMC FAMILY MEMBER"/>
    <property type="match status" value="1"/>
</dbReference>
<name>A0AAV5QGH7_9ASCO</name>
<dbReference type="GO" id="GO:0016887">
    <property type="term" value="F:ATP hydrolysis activity"/>
    <property type="evidence" value="ECO:0007669"/>
    <property type="project" value="InterPro"/>
</dbReference>
<dbReference type="Pfam" id="PF06470">
    <property type="entry name" value="SMC_hinge"/>
    <property type="match status" value="1"/>
</dbReference>
<feature type="coiled-coil region" evidence="11">
    <location>
        <begin position="415"/>
        <end position="449"/>
    </location>
</feature>
<evidence type="ECO:0000256" key="4">
    <source>
        <dbReference type="ARBA" id="ARBA00022454"/>
    </source>
</evidence>
<comment type="subcellular location">
    <subcellularLocation>
        <location evidence="2">Chromosome</location>
    </subcellularLocation>
    <subcellularLocation>
        <location evidence="1 10">Nucleus</location>
    </subcellularLocation>
</comment>
<dbReference type="InterPro" id="IPR028468">
    <property type="entry name" value="Smc1_ABC"/>
</dbReference>
<dbReference type="Pfam" id="PF02463">
    <property type="entry name" value="SMC_N"/>
    <property type="match status" value="1"/>
</dbReference>
<dbReference type="GO" id="GO:0007062">
    <property type="term" value="P:sister chromatid cohesion"/>
    <property type="evidence" value="ECO:0007669"/>
    <property type="project" value="InterPro"/>
</dbReference>
<evidence type="ECO:0000256" key="8">
    <source>
        <dbReference type="ARBA" id="ARBA00023242"/>
    </source>
</evidence>
<dbReference type="RefSeq" id="XP_064850769.1">
    <property type="nucleotide sequence ID" value="XM_064994697.1"/>
</dbReference>
<evidence type="ECO:0000256" key="9">
    <source>
        <dbReference type="ARBA" id="ARBA00023306"/>
    </source>
</evidence>
<evidence type="ECO:0000256" key="7">
    <source>
        <dbReference type="ARBA" id="ARBA00023054"/>
    </source>
</evidence>
<keyword evidence="4" id="KW-0158">Chromosome</keyword>
<evidence type="ECO:0000256" key="3">
    <source>
        <dbReference type="ARBA" id="ARBA00005597"/>
    </source>
</evidence>
<sequence length="1233" mass="141257">MGRLVGLELHNFKSYRGTASIGFGSGNFISIIGPNGSGKSNMMDAISFVLGIRSSHLRSSKLKDLIYRGRIDDEKYPADSSDLEDQLAIEDDEDDPNNPRTAYVEAIYERGKDDSVRFRRTITVQGTSEYKINEELVSASEYSNVLKKEGILIKARNFLVFQGDVEQIASQSPQDLTKLMETISGSIEFRKEYESLLEDLEKAREDTNSLFQRKKILNGEMRQYKEQKSESDHFEKKMSEKINLIKNYRLWQLYNIEKSKNSLIDNLEERNSELDACKNKIKKDGAKLKKMNAAYANGNLNIISHKASVDKSNLRLKGLNKNLVPLTTKRDVAIKKIADLERKSEEIKYDIQTQNANIEELKKQKAIVEKSMKIFERQHFSKKQEFDLPTDGQQQYEILRQEFLSNGGAILEGELNMLNNDKESLVSKIENLEKQKNNYLGRSSSLQENLASFNSQLLDARIKLQETIEEISFKKNYLNEARMKKELLLSEEFELNTQIKDILIKLDELNASQRETNRERKLRENVSNLQRLFPGVKGLVCDLCKPKQKKYEIAVATILGKSFDSIIVDNMTVAQRCINYLKEQRAGVASFIPLDSVDSQPPSSNLRHLHQSAKPILDIIEYDPALERAMQYACGNSIVCDDMGTAKYIRWQRKIDTKVVTLDGSLIHKAGLMTGGVGKKQNGISRSSTWDKSELVELSRKKDELLNKLEMIQQEKPNEIVEKQVLNDISELENDIPLLQSTVNEMERNVKDAKAEIEYQHDLLNKVEEDLAFKQNSLIEVISSSKACENRVHSLQTEIYSTFSEDYDIDIDEYEQAHGQSMLQQEQERAKFIKQISSLDNKIEFENDRLQQSEGRLVKINNEHKRHINELETIKEERNKLQEDIELLESEIEIATEKSQKMEASLKADLVAIKEKEESVADERLNFEMIFKKCSTIEQDIEAEISKKLSALRSSKIENVSIPLLEGSLDDIPIGEAPENLLDISESIIIDYNKLPKKYHAISDLKVLDKDFNDKIKKITEELESLSPNTKATERLQEVETRLKEVDQNHLKTREHESSLSDRFDEVKEKRYNLFMEAFDFISTKIDSTYKDLTKAEASPLGGSAYLTLEDEEEPYNSGIKYHAMPPLKRFRDMELLSGGEKTVAALALLFAIHSFQPSPFFVLDEVDAALDNANIQRVANYIVKHSGPNFQFIVISLKNGLFEKSDALVGIYREQVKNSSKTLSIDLREYPR</sequence>
<dbReference type="InterPro" id="IPR027417">
    <property type="entry name" value="P-loop_NTPase"/>
</dbReference>
<dbReference type="EMBL" id="BTFZ01000002">
    <property type="protein sequence ID" value="GMM33769.1"/>
    <property type="molecule type" value="Genomic_DNA"/>
</dbReference>
<dbReference type="PANTHER" id="PTHR18937:SF12">
    <property type="entry name" value="STRUCTURAL MAINTENANCE OF CHROMOSOMES PROTEIN"/>
    <property type="match status" value="1"/>
</dbReference>
<evidence type="ECO:0000256" key="1">
    <source>
        <dbReference type="ARBA" id="ARBA00004123"/>
    </source>
</evidence>
<dbReference type="SMART" id="SM00968">
    <property type="entry name" value="SMC_hinge"/>
    <property type="match status" value="1"/>
</dbReference>
<evidence type="ECO:0000313" key="14">
    <source>
        <dbReference type="EMBL" id="GMM33769.1"/>
    </source>
</evidence>
<dbReference type="GO" id="GO:0007059">
    <property type="term" value="P:chromosome segregation"/>
    <property type="evidence" value="ECO:0007669"/>
    <property type="project" value="UniProtKB-ARBA"/>
</dbReference>
<evidence type="ECO:0000256" key="6">
    <source>
        <dbReference type="ARBA" id="ARBA00022776"/>
    </source>
</evidence>
<comment type="similarity">
    <text evidence="3">Belongs to the SMC family. SMC1 subfamily.</text>
</comment>
<dbReference type="Gene3D" id="3.40.50.300">
    <property type="entry name" value="P-loop containing nucleotide triphosphate hydrolases"/>
    <property type="match status" value="2"/>
</dbReference>
<proteinExistence type="inferred from homology"/>
<dbReference type="Gene3D" id="3.30.70.1620">
    <property type="match status" value="1"/>
</dbReference>
<feature type="coiled-coil region" evidence="11">
    <location>
        <begin position="695"/>
        <end position="763"/>
    </location>
</feature>
<reference evidence="14 15" key="1">
    <citation type="journal article" date="2023" name="Elife">
        <title>Identification of key yeast species and microbe-microbe interactions impacting larval growth of Drosophila in the wild.</title>
        <authorList>
            <person name="Mure A."/>
            <person name="Sugiura Y."/>
            <person name="Maeda R."/>
            <person name="Honda K."/>
            <person name="Sakurai N."/>
            <person name="Takahashi Y."/>
            <person name="Watada M."/>
            <person name="Katoh T."/>
            <person name="Gotoh A."/>
            <person name="Gotoh Y."/>
            <person name="Taniguchi I."/>
            <person name="Nakamura K."/>
            <person name="Hayashi T."/>
            <person name="Katayama T."/>
            <person name="Uemura T."/>
            <person name="Hattori Y."/>
        </authorList>
    </citation>
    <scope>NUCLEOTIDE SEQUENCE [LARGE SCALE GENOMIC DNA]</scope>
    <source>
        <strain evidence="14 15">SC-9</strain>
    </source>
</reference>
<feature type="coiled-coil region" evidence="11">
    <location>
        <begin position="337"/>
        <end position="378"/>
    </location>
</feature>
<dbReference type="InterPro" id="IPR010935">
    <property type="entry name" value="SMC_hinge"/>
</dbReference>
<dbReference type="GO" id="GO:0051301">
    <property type="term" value="P:cell division"/>
    <property type="evidence" value="ECO:0007669"/>
    <property type="project" value="UniProtKB-KW"/>
</dbReference>
<dbReference type="SUPFAM" id="SSF52540">
    <property type="entry name" value="P-loop containing nucleoside triphosphate hydrolases"/>
    <property type="match status" value="1"/>
</dbReference>
<dbReference type="GeneID" id="90071748"/>
<feature type="domain" description="SMC hinge" evidence="13">
    <location>
        <begin position="534"/>
        <end position="650"/>
    </location>
</feature>
<dbReference type="CDD" id="cd03275">
    <property type="entry name" value="ABC_SMC1_euk"/>
    <property type="match status" value="2"/>
</dbReference>
<feature type="compositionally biased region" description="Acidic residues" evidence="12">
    <location>
        <begin position="81"/>
        <end position="96"/>
    </location>
</feature>
<dbReference type="InterPro" id="IPR036277">
    <property type="entry name" value="SMC_hinge_sf"/>
</dbReference>
<evidence type="ECO:0000256" key="2">
    <source>
        <dbReference type="ARBA" id="ARBA00004286"/>
    </source>
</evidence>
<keyword evidence="6" id="KW-0498">Mitosis</keyword>
<organism evidence="14 15">
    <name type="scientific">Saccharomycopsis crataegensis</name>
    <dbReference type="NCBI Taxonomy" id="43959"/>
    <lineage>
        <taxon>Eukaryota</taxon>
        <taxon>Fungi</taxon>
        <taxon>Dikarya</taxon>
        <taxon>Ascomycota</taxon>
        <taxon>Saccharomycotina</taxon>
        <taxon>Saccharomycetes</taxon>
        <taxon>Saccharomycopsidaceae</taxon>
        <taxon>Saccharomycopsis</taxon>
    </lineage>
</organism>
<dbReference type="GO" id="GO:0003677">
    <property type="term" value="F:DNA binding"/>
    <property type="evidence" value="ECO:0007669"/>
    <property type="project" value="TreeGrafter"/>
</dbReference>
<dbReference type="SUPFAM" id="SSF75553">
    <property type="entry name" value="Smc hinge domain"/>
    <property type="match status" value="1"/>
</dbReference>
<dbReference type="GO" id="GO:0005524">
    <property type="term" value="F:ATP binding"/>
    <property type="evidence" value="ECO:0007669"/>
    <property type="project" value="InterPro"/>
</dbReference>